<dbReference type="InterPro" id="IPR050275">
    <property type="entry name" value="PGM_Phosphatase"/>
</dbReference>
<dbReference type="EMBL" id="FNQB01000001">
    <property type="protein sequence ID" value="SDY80557.1"/>
    <property type="molecule type" value="Genomic_DNA"/>
</dbReference>
<dbReference type="Proteomes" id="UP000199632">
    <property type="component" value="Unassembled WGS sequence"/>
</dbReference>
<feature type="binding site" evidence="2">
    <location>
        <position position="69"/>
    </location>
    <ligand>
        <name>substrate</name>
    </ligand>
</feature>
<dbReference type="PROSITE" id="PS00175">
    <property type="entry name" value="PG_MUTASE"/>
    <property type="match status" value="1"/>
</dbReference>
<feature type="active site" description="Tele-phosphohistidine intermediate" evidence="1">
    <location>
        <position position="18"/>
    </location>
</feature>
<dbReference type="InterPro" id="IPR029033">
    <property type="entry name" value="His_PPase_superfam"/>
</dbReference>
<evidence type="ECO:0000256" key="2">
    <source>
        <dbReference type="PIRSR" id="PIRSR613078-2"/>
    </source>
</evidence>
<proteinExistence type="predicted"/>
<dbReference type="OrthoDB" id="7502553at2"/>
<organism evidence="3 4">
    <name type="scientific">Asanoa ishikariensis</name>
    <dbReference type="NCBI Taxonomy" id="137265"/>
    <lineage>
        <taxon>Bacteria</taxon>
        <taxon>Bacillati</taxon>
        <taxon>Actinomycetota</taxon>
        <taxon>Actinomycetes</taxon>
        <taxon>Micromonosporales</taxon>
        <taxon>Micromonosporaceae</taxon>
        <taxon>Asanoa</taxon>
    </lineage>
</organism>
<dbReference type="SUPFAM" id="SSF53254">
    <property type="entry name" value="Phosphoglycerate mutase-like"/>
    <property type="match status" value="1"/>
</dbReference>
<evidence type="ECO:0000313" key="4">
    <source>
        <dbReference type="Proteomes" id="UP000199632"/>
    </source>
</evidence>
<protein>
    <submittedName>
        <fullName evidence="3">Phosphoglycerate mutase</fullName>
    </submittedName>
</protein>
<feature type="binding site" evidence="2">
    <location>
        <begin position="17"/>
        <end position="24"/>
    </location>
    <ligand>
        <name>substrate</name>
    </ligand>
</feature>
<dbReference type="Gene3D" id="3.40.50.1240">
    <property type="entry name" value="Phosphoglycerate mutase-like"/>
    <property type="match status" value="1"/>
</dbReference>
<keyword evidence="4" id="KW-1185">Reference proteome</keyword>
<dbReference type="AlphaFoldDB" id="A0A1H3MV25"/>
<dbReference type="GO" id="GO:0005737">
    <property type="term" value="C:cytoplasm"/>
    <property type="evidence" value="ECO:0007669"/>
    <property type="project" value="TreeGrafter"/>
</dbReference>
<feature type="active site" description="Proton donor/acceptor" evidence="1">
    <location>
        <position position="93"/>
    </location>
</feature>
<gene>
    <name evidence="3" type="ORF">SAMN05421684_1644</name>
</gene>
<dbReference type="InterPro" id="IPR001345">
    <property type="entry name" value="PG/BPGM_mutase_AS"/>
</dbReference>
<dbReference type="PANTHER" id="PTHR48100:SF62">
    <property type="entry name" value="GLUCOSYL-3-PHOSPHOGLYCERATE PHOSPHATASE"/>
    <property type="match status" value="1"/>
</dbReference>
<reference evidence="4" key="1">
    <citation type="submission" date="2016-10" db="EMBL/GenBank/DDBJ databases">
        <authorList>
            <person name="Varghese N."/>
            <person name="Submissions S."/>
        </authorList>
    </citation>
    <scope>NUCLEOTIDE SEQUENCE [LARGE SCALE GENOMIC DNA]</scope>
    <source>
        <strain evidence="4">DSM 44718</strain>
    </source>
</reference>
<dbReference type="Pfam" id="PF00300">
    <property type="entry name" value="His_Phos_1"/>
    <property type="match status" value="1"/>
</dbReference>
<dbReference type="PANTHER" id="PTHR48100">
    <property type="entry name" value="BROAD-SPECIFICITY PHOSPHATASE YOR283W-RELATED"/>
    <property type="match status" value="1"/>
</dbReference>
<dbReference type="GO" id="GO:0016791">
    <property type="term" value="F:phosphatase activity"/>
    <property type="evidence" value="ECO:0007669"/>
    <property type="project" value="TreeGrafter"/>
</dbReference>
<name>A0A1H3MV25_9ACTN</name>
<accession>A0A1H3MV25</accession>
<dbReference type="STRING" id="137265.SAMN05421684_1644"/>
<evidence type="ECO:0000256" key="1">
    <source>
        <dbReference type="PIRSR" id="PIRSR613078-1"/>
    </source>
</evidence>
<dbReference type="CDD" id="cd07067">
    <property type="entry name" value="HP_PGM_like"/>
    <property type="match status" value="1"/>
</dbReference>
<evidence type="ECO:0000313" key="3">
    <source>
        <dbReference type="EMBL" id="SDY80557.1"/>
    </source>
</evidence>
<dbReference type="SMART" id="SM00855">
    <property type="entry name" value="PGAM"/>
    <property type="match status" value="1"/>
</dbReference>
<dbReference type="RefSeq" id="WP_143049678.1">
    <property type="nucleotide sequence ID" value="NZ_BOND01000018.1"/>
</dbReference>
<sequence>MKIKHMTDPRVRLVLVRHGESRWNVEDRYQGQEDSGLTEAGVAQAEVVAEVLTGRFGSAGLVLSSDLPRARDTAEPYLRRIGGTVREDARLREINVGTWGGRTRAEVAAAHPDDLAAVDGGVDIARGGGETYRQLRKRVWAVLDEAAAEATGTVVVFTHGGPIRVATAEALGVPGPGERAFAPVLNCSYTVIDHGGPDGPHLLVAYNAPTTAGSRSTRVE</sequence>
<dbReference type="InterPro" id="IPR013078">
    <property type="entry name" value="His_Pase_superF_clade-1"/>
</dbReference>